<gene>
    <name evidence="1" type="ORF">ABL78_0601</name>
</gene>
<keyword evidence="2" id="KW-1185">Reference proteome</keyword>
<reference evidence="1 2" key="1">
    <citation type="journal article" date="2015" name="PLoS Pathog.">
        <title>Leptomonas seymouri: Adaptations to the Dixenous Life Cycle Analyzed by Genome Sequencing, Transcriptome Profiling and Co-infection with Leishmania donovani.</title>
        <authorList>
            <person name="Kraeva N."/>
            <person name="Butenko A."/>
            <person name="Hlavacova J."/>
            <person name="Kostygov A."/>
            <person name="Myskova J."/>
            <person name="Grybchuk D."/>
            <person name="Lestinova T."/>
            <person name="Votypka J."/>
            <person name="Volf P."/>
            <person name="Opperdoes F."/>
            <person name="Flegontov P."/>
            <person name="Lukes J."/>
            <person name="Yurchenko V."/>
        </authorList>
    </citation>
    <scope>NUCLEOTIDE SEQUENCE [LARGE SCALE GENOMIC DNA]</scope>
    <source>
        <strain evidence="1 2">ATCC 30220</strain>
    </source>
</reference>
<dbReference type="VEuPathDB" id="TriTrypDB:Lsey_0008_0060"/>
<protein>
    <submittedName>
        <fullName evidence="1">Uncharacterized protein</fullName>
    </submittedName>
</protein>
<dbReference type="Proteomes" id="UP000038009">
    <property type="component" value="Unassembled WGS sequence"/>
</dbReference>
<dbReference type="AlphaFoldDB" id="A0A0N0P8Q5"/>
<evidence type="ECO:0000313" key="2">
    <source>
        <dbReference type="Proteomes" id="UP000038009"/>
    </source>
</evidence>
<dbReference type="OMA" id="CTDRTEV"/>
<proteinExistence type="predicted"/>
<dbReference type="EMBL" id="LJSK01000008">
    <property type="protein sequence ID" value="KPI90219.1"/>
    <property type="molecule type" value="Genomic_DNA"/>
</dbReference>
<organism evidence="1 2">
    <name type="scientific">Leptomonas seymouri</name>
    <dbReference type="NCBI Taxonomy" id="5684"/>
    <lineage>
        <taxon>Eukaryota</taxon>
        <taxon>Discoba</taxon>
        <taxon>Euglenozoa</taxon>
        <taxon>Kinetoplastea</taxon>
        <taxon>Metakinetoplastina</taxon>
        <taxon>Trypanosomatida</taxon>
        <taxon>Trypanosomatidae</taxon>
        <taxon>Leishmaniinae</taxon>
        <taxon>Leptomonas</taxon>
    </lineage>
</organism>
<accession>A0A0N0P8Q5</accession>
<sequence length="720" mass="80737">MRTSSLTRMDKPTFHRLWTALPFDLVDKGFWVALEAFCYQFLDPHSPFHNQTFFSVQHTGRILQDELTLVNRATVDACNRLRPLYDAFTLWNPLALAALLKAPIEVVVAQLLLAVEREWMLMHFVVNCRSCGCDIAHFHSVNDISFVGTFHSTNAFRCPMCTDRTEVNELQDVAVYFQLQQLPSIFVRQHHRLYLSEEADRRRLESFFCPAQAGFAFTAHLPEGRYLLSAPFCGAFVEFNVELSAEVMGEKDPYLSRIVDLKAYIRSQNSSADPFGQPIKRQSTVPVNTTRRGVGSTATGGRYSMINNLQLLSDVNRRDDAMGGMSTFGAEDIDKIPHITVVTLKHGKVQFRLFNDTSSSGFVDLFIALDTRTEFTATPYPQLLRVPHFLNVLPRGVRSPFLTQCIPRPPSTTPTVGVYVRHQFLLTSEEADDPSVISVLREVHRYSLEDHHGLLIGVSDGGASFDSTFLSTTAALASSICFFQRVLTRLGERVALAMRCSITEGPLKIAAYQGQYNDADNTRSSYPDAQFVGLVVYASNHPPITGHYFYCTEEEAPRAVVARDEEGNELAPTRVSALDKYRSPAWLSEENDAAYDIRAVATSNPIEYKPPGRSKAQQRCLVRFEIRCVPPVGKSGKSGAMSQRNSICPPPGLLVDGSNSTDAIFPYFLEFLHEHFEGTDVREEEHALVVQIPLPMIYAALQMSNILDKKAYMKDPRGPF</sequence>
<evidence type="ECO:0000313" key="1">
    <source>
        <dbReference type="EMBL" id="KPI90219.1"/>
    </source>
</evidence>
<name>A0A0N0P8Q5_LEPSE</name>
<dbReference type="OrthoDB" id="269683at2759"/>
<comment type="caution">
    <text evidence="1">The sequence shown here is derived from an EMBL/GenBank/DDBJ whole genome shotgun (WGS) entry which is preliminary data.</text>
</comment>